<dbReference type="SUPFAM" id="SSF109604">
    <property type="entry name" value="HD-domain/PDEase-like"/>
    <property type="match status" value="1"/>
</dbReference>
<proteinExistence type="predicted"/>
<dbReference type="OrthoDB" id="9802385at2"/>
<dbReference type="AlphaFoldDB" id="A0A542ECL4"/>
<protein>
    <recommendedName>
        <fullName evidence="3">HD domain-containing protein</fullName>
    </recommendedName>
</protein>
<dbReference type="EMBL" id="VFMO01000001">
    <property type="protein sequence ID" value="TQJ13071.1"/>
    <property type="molecule type" value="Genomic_DNA"/>
</dbReference>
<sequence length="156" mass="16985">MGEQVITVEDVAAFARAAHAGQTDKLGRDYCEEHLAPIAAKLADVGPEAEIAAWLHDVLEDTSVTVDQLRELGVPETVVAAVVSVSKREGEPYDALIARAAADPLGRLVKLAADNERNLESNDERARRDPDLARRLRTKYEHARTQLLATGQHGLD</sequence>
<evidence type="ECO:0008006" key="3">
    <source>
        <dbReference type="Google" id="ProtNLM"/>
    </source>
</evidence>
<dbReference type="Gene3D" id="1.10.3210.10">
    <property type="entry name" value="Hypothetical protein af1432"/>
    <property type="match status" value="1"/>
</dbReference>
<reference evidence="1 2" key="1">
    <citation type="submission" date="2019-06" db="EMBL/GenBank/DDBJ databases">
        <title>Sequencing the genomes of 1000 actinobacteria strains.</title>
        <authorList>
            <person name="Klenk H.-P."/>
        </authorList>
    </citation>
    <scope>NUCLEOTIDE SEQUENCE [LARGE SCALE GENOMIC DNA]</scope>
    <source>
        <strain evidence="1 2">DSM 19828</strain>
    </source>
</reference>
<accession>A0A542ECL4</accession>
<evidence type="ECO:0000313" key="2">
    <source>
        <dbReference type="Proteomes" id="UP000320806"/>
    </source>
</evidence>
<name>A0A542ECL4_9MICO</name>
<comment type="caution">
    <text evidence="1">The sequence shown here is derived from an EMBL/GenBank/DDBJ whole genome shotgun (WGS) entry which is preliminary data.</text>
</comment>
<organism evidence="1 2">
    <name type="scientific">Yimella lutea</name>
    <dbReference type="NCBI Taxonomy" id="587872"/>
    <lineage>
        <taxon>Bacteria</taxon>
        <taxon>Bacillati</taxon>
        <taxon>Actinomycetota</taxon>
        <taxon>Actinomycetes</taxon>
        <taxon>Micrococcales</taxon>
        <taxon>Dermacoccaceae</taxon>
        <taxon>Yimella</taxon>
    </lineage>
</organism>
<dbReference type="RefSeq" id="WP_141927313.1">
    <property type="nucleotide sequence ID" value="NZ_BAABCI010000040.1"/>
</dbReference>
<keyword evidence="2" id="KW-1185">Reference proteome</keyword>
<gene>
    <name evidence="1" type="ORF">FB459_0466</name>
</gene>
<dbReference type="Proteomes" id="UP000320806">
    <property type="component" value="Unassembled WGS sequence"/>
</dbReference>
<evidence type="ECO:0000313" key="1">
    <source>
        <dbReference type="EMBL" id="TQJ13071.1"/>
    </source>
</evidence>